<dbReference type="AlphaFoldDB" id="A0A8D0GDN5"/>
<evidence type="ECO:0000313" key="15">
    <source>
        <dbReference type="Ensembl" id="ENSSPUP00000005467.1"/>
    </source>
</evidence>
<reference evidence="15" key="2">
    <citation type="submission" date="2025-09" db="UniProtKB">
        <authorList>
            <consortium name="Ensembl"/>
        </authorList>
    </citation>
    <scope>IDENTIFICATION</scope>
</reference>
<evidence type="ECO:0000256" key="10">
    <source>
        <dbReference type="ARBA" id="ARBA00022982"/>
    </source>
</evidence>
<evidence type="ECO:0000256" key="1">
    <source>
        <dbReference type="ARBA" id="ARBA00003195"/>
    </source>
</evidence>
<evidence type="ECO:0000256" key="9">
    <source>
        <dbReference type="ARBA" id="ARBA00022946"/>
    </source>
</evidence>
<keyword evidence="9" id="KW-0809">Transit peptide</keyword>
<keyword evidence="12" id="KW-0472">Membrane</keyword>
<accession>A0A8D0GDN5</accession>
<dbReference type="GeneTree" id="ENSGT00390000004044"/>
<comment type="function">
    <text evidence="1">Accessory subunit of the mitochondrial membrane respiratory chain NADH dehydrogenase (Complex I), that is believed not to be involved in catalysis. Complex I functions in the transfer of electrons from NADH to the respiratory chain. The immediate electron acceptor for the enzyme is believed to be ubiquinone.</text>
</comment>
<dbReference type="GO" id="GO:0005743">
    <property type="term" value="C:mitochondrial inner membrane"/>
    <property type="evidence" value="ECO:0007669"/>
    <property type="project" value="UniProtKB-SubCell"/>
</dbReference>
<dbReference type="PANTHER" id="PTHR15223:SF1">
    <property type="entry name" value="NADH DEHYDROGENASE [UBIQUINONE] 1 BETA SUBCOMPLEX SUBUNIT 2, MITOCHONDRIAL"/>
    <property type="match status" value="1"/>
</dbReference>
<keyword evidence="11" id="KW-0496">Mitochondrion</keyword>
<keyword evidence="7" id="KW-0679">Respiratory chain</keyword>
<keyword evidence="6" id="KW-0813">Transport</keyword>
<comment type="similarity">
    <text evidence="3">Belongs to the complex I NDUFB2 subunit family.</text>
</comment>
<proteinExistence type="inferred from homology"/>
<name>A0A8D0GDN5_SPHPU</name>
<dbReference type="OMA" id="PDPSLWT"/>
<dbReference type="Pfam" id="PF14813">
    <property type="entry name" value="NADH_B2"/>
    <property type="match status" value="1"/>
</dbReference>
<keyword evidence="10" id="KW-0249">Electron transport</keyword>
<dbReference type="GO" id="GO:0045271">
    <property type="term" value="C:respiratory chain complex I"/>
    <property type="evidence" value="ECO:0007669"/>
    <property type="project" value="Ensembl"/>
</dbReference>
<comment type="subcellular location">
    <subcellularLocation>
        <location evidence="2">Mitochondrion inner membrane</location>
        <topology evidence="2">Peripheral membrane protein</topology>
        <orientation evidence="2">Matrix side</orientation>
    </subcellularLocation>
</comment>
<evidence type="ECO:0000256" key="2">
    <source>
        <dbReference type="ARBA" id="ARBA00004443"/>
    </source>
</evidence>
<evidence type="ECO:0000313" key="16">
    <source>
        <dbReference type="Proteomes" id="UP000694392"/>
    </source>
</evidence>
<evidence type="ECO:0000256" key="5">
    <source>
        <dbReference type="ARBA" id="ARBA00014585"/>
    </source>
</evidence>
<dbReference type="Proteomes" id="UP000694392">
    <property type="component" value="Unplaced"/>
</dbReference>
<sequence length="102" mass="11294">MVGSLCRVGGGLRTAAGLLRAGAVRGAAAGLRHGSGWVAYRQFPEVTRLQVVKSESLSGLMWFWILWSFWHNSEAVLGHFPYPDSSEWTDEELGIPPDEYDE</sequence>
<evidence type="ECO:0000256" key="4">
    <source>
        <dbReference type="ARBA" id="ARBA00011533"/>
    </source>
</evidence>
<evidence type="ECO:0000256" key="8">
    <source>
        <dbReference type="ARBA" id="ARBA00022792"/>
    </source>
</evidence>
<dbReference type="InterPro" id="IPR026627">
    <property type="entry name" value="NDUFB2_animal"/>
</dbReference>
<dbReference type="GO" id="GO:0032981">
    <property type="term" value="P:mitochondrial respiratory chain complex I assembly"/>
    <property type="evidence" value="ECO:0007669"/>
    <property type="project" value="TreeGrafter"/>
</dbReference>
<reference evidence="15" key="1">
    <citation type="submission" date="2025-08" db="UniProtKB">
        <authorList>
            <consortium name="Ensembl"/>
        </authorList>
    </citation>
    <scope>IDENTIFICATION</scope>
</reference>
<evidence type="ECO:0000256" key="13">
    <source>
        <dbReference type="ARBA" id="ARBA00031368"/>
    </source>
</evidence>
<protein>
    <recommendedName>
        <fullName evidence="5">NADH dehydrogenase [ubiquinone] 1 beta subcomplex subunit 2, mitochondrial</fullName>
    </recommendedName>
    <alternativeName>
        <fullName evidence="13">Complex I-AGGG</fullName>
    </alternativeName>
    <alternativeName>
        <fullName evidence="14">NADH-ubiquinone oxidoreductase AGGG subunit</fullName>
    </alternativeName>
</protein>
<evidence type="ECO:0000256" key="3">
    <source>
        <dbReference type="ARBA" id="ARBA00005923"/>
    </source>
</evidence>
<organism evidence="15 16">
    <name type="scientific">Sphenodon punctatus</name>
    <name type="common">Tuatara</name>
    <name type="synonym">Hatteria punctata</name>
    <dbReference type="NCBI Taxonomy" id="8508"/>
    <lineage>
        <taxon>Eukaryota</taxon>
        <taxon>Metazoa</taxon>
        <taxon>Chordata</taxon>
        <taxon>Craniata</taxon>
        <taxon>Vertebrata</taxon>
        <taxon>Euteleostomi</taxon>
        <taxon>Lepidosauria</taxon>
        <taxon>Sphenodontia</taxon>
        <taxon>Sphenodontidae</taxon>
        <taxon>Sphenodon</taxon>
    </lineage>
</organism>
<dbReference type="PANTHER" id="PTHR15223">
    <property type="entry name" value="NADH-UBIQUINONE OXIDOREDUCTASE AGGG SUBUNIT"/>
    <property type="match status" value="1"/>
</dbReference>
<keyword evidence="16" id="KW-1185">Reference proteome</keyword>
<evidence type="ECO:0000256" key="7">
    <source>
        <dbReference type="ARBA" id="ARBA00022660"/>
    </source>
</evidence>
<evidence type="ECO:0000256" key="11">
    <source>
        <dbReference type="ARBA" id="ARBA00023128"/>
    </source>
</evidence>
<evidence type="ECO:0000256" key="12">
    <source>
        <dbReference type="ARBA" id="ARBA00023136"/>
    </source>
</evidence>
<comment type="subunit">
    <text evidence="4">Complex I is composed of 45 different subunits.</text>
</comment>
<keyword evidence="8" id="KW-0999">Mitochondrion inner membrane</keyword>
<evidence type="ECO:0000256" key="6">
    <source>
        <dbReference type="ARBA" id="ARBA00022448"/>
    </source>
</evidence>
<dbReference type="Ensembl" id="ENSSPUT00000005811.1">
    <property type="protein sequence ID" value="ENSSPUP00000005467.1"/>
    <property type="gene ID" value="ENSSPUG00000004211.1"/>
</dbReference>
<gene>
    <name evidence="15" type="primary">NDUFB2</name>
</gene>
<evidence type="ECO:0000256" key="14">
    <source>
        <dbReference type="ARBA" id="ARBA00031736"/>
    </source>
</evidence>